<sequence length="288" mass="32514">MRKVVRHFIEDFQKFLRNPQEIVDGPQNGAFHSWMVVLTINFAFAALVIIPLALLIDQHVLPLKGGPLPAKMPLWFLVIVILVMVPVVEELLFRYPLKFARNRVLKIAVYGSSVLFALVHMSNYDNHEVLFYLFAPVIVGSQLVGGFLMAYLRLKHGLRWSILMHAVFNAVIIVPVTLSIHGATVIDSHSPQYSLVVTQYAFSEQPEHIRIFRQEAGIDTVHVRQANLQRIVDLIGTPGAWYVDDALVDIDFKATSPIPPDSLISLLGQQFRMIPQTIPNVLPSEPRQ</sequence>
<accession>A0ABV7JL87</accession>
<protein>
    <submittedName>
        <fullName evidence="3">CPBP family intramembrane glutamic endopeptidase</fullName>
        <ecNumber evidence="3">3.4.-.-</ecNumber>
    </submittedName>
</protein>
<feature type="transmembrane region" description="Helical" evidence="1">
    <location>
        <begin position="74"/>
        <end position="92"/>
    </location>
</feature>
<keyword evidence="1" id="KW-0812">Transmembrane</keyword>
<evidence type="ECO:0000313" key="3">
    <source>
        <dbReference type="EMBL" id="MFC3197635.1"/>
    </source>
</evidence>
<dbReference type="InterPro" id="IPR003675">
    <property type="entry name" value="Rce1/LyrA-like_dom"/>
</dbReference>
<keyword evidence="3" id="KW-0378">Hydrolase</keyword>
<reference evidence="4" key="1">
    <citation type="journal article" date="2019" name="Int. J. Syst. Evol. Microbiol.">
        <title>The Global Catalogue of Microorganisms (GCM) 10K type strain sequencing project: providing services to taxonomists for standard genome sequencing and annotation.</title>
        <authorList>
            <consortium name="The Broad Institute Genomics Platform"/>
            <consortium name="The Broad Institute Genome Sequencing Center for Infectious Disease"/>
            <person name="Wu L."/>
            <person name="Ma J."/>
        </authorList>
    </citation>
    <scope>NUCLEOTIDE SEQUENCE [LARGE SCALE GENOMIC DNA]</scope>
    <source>
        <strain evidence="4">KCTC 52416</strain>
    </source>
</reference>
<feature type="transmembrane region" description="Helical" evidence="1">
    <location>
        <begin position="166"/>
        <end position="186"/>
    </location>
</feature>
<dbReference type="Proteomes" id="UP001595526">
    <property type="component" value="Unassembled WGS sequence"/>
</dbReference>
<dbReference type="EMBL" id="JBHRTA010000027">
    <property type="protein sequence ID" value="MFC3197635.1"/>
    <property type="molecule type" value="Genomic_DNA"/>
</dbReference>
<dbReference type="RefSeq" id="WP_379021515.1">
    <property type="nucleotide sequence ID" value="NZ_JBHRTA010000027.1"/>
</dbReference>
<evidence type="ECO:0000259" key="2">
    <source>
        <dbReference type="Pfam" id="PF02517"/>
    </source>
</evidence>
<organism evidence="3 4">
    <name type="scientific">Parapedobacter deserti</name>
    <dbReference type="NCBI Taxonomy" id="1912957"/>
    <lineage>
        <taxon>Bacteria</taxon>
        <taxon>Pseudomonadati</taxon>
        <taxon>Bacteroidota</taxon>
        <taxon>Sphingobacteriia</taxon>
        <taxon>Sphingobacteriales</taxon>
        <taxon>Sphingobacteriaceae</taxon>
        <taxon>Parapedobacter</taxon>
    </lineage>
</organism>
<feature type="transmembrane region" description="Helical" evidence="1">
    <location>
        <begin position="34"/>
        <end position="54"/>
    </location>
</feature>
<feature type="domain" description="CAAX prenyl protease 2/Lysostaphin resistance protein A-like" evidence="2">
    <location>
        <begin position="74"/>
        <end position="171"/>
    </location>
</feature>
<evidence type="ECO:0000256" key="1">
    <source>
        <dbReference type="SAM" id="Phobius"/>
    </source>
</evidence>
<evidence type="ECO:0000313" key="4">
    <source>
        <dbReference type="Proteomes" id="UP001595526"/>
    </source>
</evidence>
<dbReference type="EC" id="3.4.-.-" evidence="3"/>
<gene>
    <name evidence="3" type="ORF">ACFOET_08430</name>
</gene>
<keyword evidence="1" id="KW-1133">Transmembrane helix</keyword>
<keyword evidence="1" id="KW-0472">Membrane</keyword>
<feature type="transmembrane region" description="Helical" evidence="1">
    <location>
        <begin position="129"/>
        <end position="154"/>
    </location>
</feature>
<keyword evidence="4" id="KW-1185">Reference proteome</keyword>
<proteinExistence type="predicted"/>
<name>A0ABV7JL87_9SPHI</name>
<dbReference type="GO" id="GO:0016787">
    <property type="term" value="F:hydrolase activity"/>
    <property type="evidence" value="ECO:0007669"/>
    <property type="project" value="UniProtKB-KW"/>
</dbReference>
<comment type="caution">
    <text evidence="3">The sequence shown here is derived from an EMBL/GenBank/DDBJ whole genome shotgun (WGS) entry which is preliminary data.</text>
</comment>
<dbReference type="Pfam" id="PF02517">
    <property type="entry name" value="Rce1-like"/>
    <property type="match status" value="1"/>
</dbReference>